<dbReference type="eggNOG" id="KOG1926">
    <property type="taxonomic scope" value="Eukaryota"/>
</dbReference>
<dbReference type="InterPro" id="IPR016024">
    <property type="entry name" value="ARM-type_fold"/>
</dbReference>
<dbReference type="GeneID" id="20349826"/>
<dbReference type="PANTHER" id="PTHR13213:SF2">
    <property type="entry name" value="MYB-BINDING PROTEIN 1A"/>
    <property type="match status" value="1"/>
</dbReference>
<dbReference type="FunCoup" id="J3P771">
    <property type="interactions" value="323"/>
</dbReference>
<feature type="region of interest" description="Disordered" evidence="4">
    <location>
        <begin position="100"/>
        <end position="132"/>
    </location>
</feature>
<feature type="compositionally biased region" description="Basic and acidic residues" evidence="4">
    <location>
        <begin position="835"/>
        <end position="844"/>
    </location>
</feature>
<dbReference type="GO" id="GO:0000182">
    <property type="term" value="F:rDNA binding"/>
    <property type="evidence" value="ECO:0007669"/>
    <property type="project" value="TreeGrafter"/>
</dbReference>
<evidence type="ECO:0000313" key="6">
    <source>
        <dbReference type="EnsemblFungi" id="EJT72502"/>
    </source>
</evidence>
<keyword evidence="7" id="KW-1185">Reference proteome</keyword>
<dbReference type="InterPro" id="IPR007015">
    <property type="entry name" value="DNA_pol_V/MYBBP1A"/>
</dbReference>
<reference evidence="5" key="2">
    <citation type="submission" date="2010-07" db="EMBL/GenBank/DDBJ databases">
        <authorList>
            <consortium name="The Broad Institute Genome Sequencing Platform"/>
            <consortium name="Broad Institute Genome Sequencing Center for Infectious Disease"/>
            <person name="Ma L.-J."/>
            <person name="Dead R."/>
            <person name="Young S."/>
            <person name="Zeng Q."/>
            <person name="Koehrsen M."/>
            <person name="Alvarado L."/>
            <person name="Berlin A."/>
            <person name="Chapman S.B."/>
            <person name="Chen Z."/>
            <person name="Freedman E."/>
            <person name="Gellesch M."/>
            <person name="Goldberg J."/>
            <person name="Griggs A."/>
            <person name="Gujja S."/>
            <person name="Heilman E.R."/>
            <person name="Heiman D."/>
            <person name="Hepburn T."/>
            <person name="Howarth C."/>
            <person name="Jen D."/>
            <person name="Larson L."/>
            <person name="Mehta T."/>
            <person name="Neiman D."/>
            <person name="Pearson M."/>
            <person name="Roberts A."/>
            <person name="Saif S."/>
            <person name="Shea T."/>
            <person name="Shenoy N."/>
            <person name="Sisk P."/>
            <person name="Stolte C."/>
            <person name="Sykes S."/>
            <person name="Walk T."/>
            <person name="White J."/>
            <person name="Yandava C."/>
            <person name="Haas B."/>
            <person name="Nusbaum C."/>
            <person name="Birren B."/>
        </authorList>
    </citation>
    <scope>NUCLEOTIDE SEQUENCE</scope>
    <source>
        <strain evidence="5">R3-111a-1</strain>
    </source>
</reference>
<proteinExistence type="inferred from homology"/>
<name>J3P771_GAET3</name>
<feature type="compositionally biased region" description="Basic and acidic residues" evidence="4">
    <location>
        <begin position="112"/>
        <end position="132"/>
    </location>
</feature>
<comment type="similarity">
    <text evidence="2">Belongs to the MYBBP1A family.</text>
</comment>
<dbReference type="AlphaFoldDB" id="J3P771"/>
<dbReference type="OrthoDB" id="342531at2759"/>
<organism evidence="5">
    <name type="scientific">Gaeumannomyces tritici (strain R3-111a-1)</name>
    <name type="common">Wheat and barley take-all root rot fungus</name>
    <name type="synonym">Gaeumannomyces graminis var. tritici</name>
    <dbReference type="NCBI Taxonomy" id="644352"/>
    <lineage>
        <taxon>Eukaryota</taxon>
        <taxon>Fungi</taxon>
        <taxon>Dikarya</taxon>
        <taxon>Ascomycota</taxon>
        <taxon>Pezizomycotina</taxon>
        <taxon>Sordariomycetes</taxon>
        <taxon>Sordariomycetidae</taxon>
        <taxon>Magnaporthales</taxon>
        <taxon>Magnaporthaceae</taxon>
        <taxon>Gaeumannomyces</taxon>
    </lineage>
</organism>
<dbReference type="GO" id="GO:0006355">
    <property type="term" value="P:regulation of DNA-templated transcription"/>
    <property type="evidence" value="ECO:0007669"/>
    <property type="project" value="InterPro"/>
</dbReference>
<evidence type="ECO:0000256" key="1">
    <source>
        <dbReference type="ARBA" id="ARBA00004123"/>
    </source>
</evidence>
<accession>J3P771</accession>
<dbReference type="Pfam" id="PF04931">
    <property type="entry name" value="DNA_pol_phi"/>
    <property type="match status" value="1"/>
</dbReference>
<evidence type="ECO:0008006" key="8">
    <source>
        <dbReference type="Google" id="ProtNLM"/>
    </source>
</evidence>
<evidence type="ECO:0000256" key="2">
    <source>
        <dbReference type="ARBA" id="ARBA00006809"/>
    </source>
</evidence>
<keyword evidence="3" id="KW-0539">Nucleus</keyword>
<evidence type="ECO:0000256" key="4">
    <source>
        <dbReference type="SAM" id="MobiDB-lite"/>
    </source>
</evidence>
<dbReference type="Proteomes" id="UP000006039">
    <property type="component" value="Unassembled WGS sequence"/>
</dbReference>
<feature type="region of interest" description="Disordered" evidence="4">
    <location>
        <begin position="753"/>
        <end position="853"/>
    </location>
</feature>
<dbReference type="STRING" id="644352.J3P771"/>
<feature type="compositionally biased region" description="Acidic residues" evidence="4">
    <location>
        <begin position="757"/>
        <end position="784"/>
    </location>
</feature>
<gene>
    <name evidence="6" type="primary">20349826</name>
    <name evidence="5" type="ORF">GGTG_09368</name>
</gene>
<dbReference type="HOGENOM" id="CLU_005212_1_0_1"/>
<dbReference type="RefSeq" id="XP_009225476.1">
    <property type="nucleotide sequence ID" value="XM_009227212.1"/>
</dbReference>
<evidence type="ECO:0000313" key="7">
    <source>
        <dbReference type="Proteomes" id="UP000006039"/>
    </source>
</evidence>
<reference evidence="6" key="5">
    <citation type="submission" date="2018-04" db="UniProtKB">
        <authorList>
            <consortium name="EnsemblFungi"/>
        </authorList>
    </citation>
    <scope>IDENTIFICATION</scope>
    <source>
        <strain evidence="6">R3-111a-1</strain>
    </source>
</reference>
<protein>
    <recommendedName>
        <fullName evidence="8">DNA polymerase V</fullName>
    </recommendedName>
</protein>
<reference evidence="5" key="3">
    <citation type="submission" date="2010-09" db="EMBL/GenBank/DDBJ databases">
        <title>Annotation of Gaeumannomyces graminis var. tritici R3-111a-1.</title>
        <authorList>
            <consortium name="The Broad Institute Genome Sequencing Platform"/>
            <person name="Ma L.-J."/>
            <person name="Dead R."/>
            <person name="Young S.K."/>
            <person name="Zeng Q."/>
            <person name="Gargeya S."/>
            <person name="Fitzgerald M."/>
            <person name="Haas B."/>
            <person name="Abouelleil A."/>
            <person name="Alvarado L."/>
            <person name="Arachchi H.M."/>
            <person name="Berlin A."/>
            <person name="Brown A."/>
            <person name="Chapman S.B."/>
            <person name="Chen Z."/>
            <person name="Dunbar C."/>
            <person name="Freedman E."/>
            <person name="Gearin G."/>
            <person name="Gellesch M."/>
            <person name="Goldberg J."/>
            <person name="Griggs A."/>
            <person name="Gujja S."/>
            <person name="Heiman D."/>
            <person name="Howarth C."/>
            <person name="Larson L."/>
            <person name="Lui A."/>
            <person name="MacDonald P.J.P."/>
            <person name="Mehta T."/>
            <person name="Montmayeur A."/>
            <person name="Murphy C."/>
            <person name="Neiman D."/>
            <person name="Pearson M."/>
            <person name="Priest M."/>
            <person name="Roberts A."/>
            <person name="Saif S."/>
            <person name="Shea T."/>
            <person name="Shenoy N."/>
            <person name="Sisk P."/>
            <person name="Stolte C."/>
            <person name="Sykes S."/>
            <person name="Yandava C."/>
            <person name="Wortman J."/>
            <person name="Nusbaum C."/>
            <person name="Birren B."/>
        </authorList>
    </citation>
    <scope>NUCLEOTIDE SEQUENCE</scope>
    <source>
        <strain evidence="5">R3-111a-1</strain>
    </source>
</reference>
<comment type="subcellular location">
    <subcellularLocation>
        <location evidence="1">Nucleus</location>
    </subcellularLocation>
</comment>
<evidence type="ECO:0000256" key="3">
    <source>
        <dbReference type="ARBA" id="ARBA00023242"/>
    </source>
</evidence>
<dbReference type="EMBL" id="GL385399">
    <property type="protein sequence ID" value="EJT72502.1"/>
    <property type="molecule type" value="Genomic_DNA"/>
</dbReference>
<feature type="compositionally biased region" description="Acidic residues" evidence="4">
    <location>
        <begin position="793"/>
        <end position="816"/>
    </location>
</feature>
<evidence type="ECO:0000313" key="5">
    <source>
        <dbReference type="EMBL" id="EJT72502.1"/>
    </source>
</evidence>
<reference evidence="6" key="4">
    <citation type="journal article" date="2015" name="G3 (Bethesda)">
        <title>Genome sequences of three phytopathogenic species of the Magnaporthaceae family of fungi.</title>
        <authorList>
            <person name="Okagaki L.H."/>
            <person name="Nunes C.C."/>
            <person name="Sailsbery J."/>
            <person name="Clay B."/>
            <person name="Brown D."/>
            <person name="John T."/>
            <person name="Oh Y."/>
            <person name="Young N."/>
            <person name="Fitzgerald M."/>
            <person name="Haas B.J."/>
            <person name="Zeng Q."/>
            <person name="Young S."/>
            <person name="Adiconis X."/>
            <person name="Fan L."/>
            <person name="Levin J.Z."/>
            <person name="Mitchell T.K."/>
            <person name="Okubara P.A."/>
            <person name="Farman M.L."/>
            <person name="Kohn L.M."/>
            <person name="Birren B."/>
            <person name="Ma L.-J."/>
            <person name="Dean R.A."/>
        </authorList>
    </citation>
    <scope>NUCLEOTIDE SEQUENCE</scope>
    <source>
        <strain evidence="6">R3-111a-1</strain>
    </source>
</reference>
<reference evidence="7" key="1">
    <citation type="submission" date="2010-07" db="EMBL/GenBank/DDBJ databases">
        <title>The genome sequence of Gaeumannomyces graminis var. tritici strain R3-111a-1.</title>
        <authorList>
            <consortium name="The Broad Institute Genome Sequencing Platform"/>
            <person name="Ma L.-J."/>
            <person name="Dead R."/>
            <person name="Young S."/>
            <person name="Zeng Q."/>
            <person name="Koehrsen M."/>
            <person name="Alvarado L."/>
            <person name="Berlin A."/>
            <person name="Chapman S.B."/>
            <person name="Chen Z."/>
            <person name="Freedman E."/>
            <person name="Gellesch M."/>
            <person name="Goldberg J."/>
            <person name="Griggs A."/>
            <person name="Gujja S."/>
            <person name="Heilman E.R."/>
            <person name="Heiman D."/>
            <person name="Hepburn T."/>
            <person name="Howarth C."/>
            <person name="Jen D."/>
            <person name="Larson L."/>
            <person name="Mehta T."/>
            <person name="Neiman D."/>
            <person name="Pearson M."/>
            <person name="Roberts A."/>
            <person name="Saif S."/>
            <person name="Shea T."/>
            <person name="Shenoy N."/>
            <person name="Sisk P."/>
            <person name="Stolte C."/>
            <person name="Sykes S."/>
            <person name="Walk T."/>
            <person name="White J."/>
            <person name="Yandava C."/>
            <person name="Haas B."/>
            <person name="Nusbaum C."/>
            <person name="Birren B."/>
        </authorList>
    </citation>
    <scope>NUCLEOTIDE SEQUENCE [LARGE SCALE GENOMIC DNA]</scope>
    <source>
        <strain evidence="7">R3-111a-1</strain>
    </source>
</reference>
<dbReference type="SUPFAM" id="SSF48371">
    <property type="entry name" value="ARM repeat"/>
    <property type="match status" value="1"/>
</dbReference>
<dbReference type="PANTHER" id="PTHR13213">
    <property type="entry name" value="MYB-BINDING PROTEIN 1A FAMILY MEMBER"/>
    <property type="match status" value="1"/>
</dbReference>
<dbReference type="VEuPathDB" id="FungiDB:GGTG_09368"/>
<dbReference type="GO" id="GO:0005730">
    <property type="term" value="C:nucleolus"/>
    <property type="evidence" value="ECO:0007669"/>
    <property type="project" value="InterPro"/>
</dbReference>
<sequence length="1064" mass="117544">MCAKRKRPAKGPPNGGPQPASKRAKPDANGGGSSLGASGPGLPKALTAKLLADRRPFVEDMKPEDHERERGLYKLLSSTDVEDRLRASDVIVSCLLGNSSGSKSTKKKKSSKVKEGEGADQEGTDKESGVPESVLRRHLERRLFRGLSSGSDAARVGFSYVLVEIIRQLLGEKDLASSRYPGLTFEVLLGLLVEKTTTVGKVLGQEERDNWWGRLFGLRCFVQAGVLFTDKTRWKAVLKLLLQLSKKKSWLQPQCGFVIAQAVPLMKRKLAEKTLDELTEAGLAKSPEGLGIWLVSQGAFSDIKLPKPWQDPLGTKSLQDAAAVLKGSTQELSDEDGGQAAKQSYTTAQLHFVWDLILDSFKKQESGREFKVFWDRVVDQSFFSKNASDHQKLSGFKLFQKVLESYHSSPTMVEAIFSQHLMGCLMNQASAEGRHLNRAAVKSLKAVETTVEQYPKLLSRILPRLLGENGTYNFDERTHNKTVEKILRFTRPEDGQAVMETLQTLVKKTADDDEAERRLRIYADYVSRLVMASTEPKLKDEKDGDSVGGLALLELAKLAYSRDYSDLTEQTRSSLRVRLTSSFAKVIKRPEDFTYICDAVLSVEPDSMDMGDDVQLELAAALERLQKLVKKSEKKKGSGTAALRMPRQGLALLHAIAILQLYNEDPDAFDVLADTKQCYEKLKEKEKETGDGSGMAEFLVEILLSMIAQPSSLMRQASLLVFEAFSPLMTPKALELLTDTLSVEENVNGQKTLFNAADEDEMDVDGDEEEDDEEDGLSEIDSDVEFIGMADGNDAEAPDGDSDDDDDDDNEGDEDTETKGNDESDEILAKILGTHRLDQDKEAESSDDDADMTDSEMVALDDKLAEYFKHRVKGNNKRKEKKDAKESVINFKHRVLDFLAAYVKTEAAGPNYLLAFDLLLPLLQHIRTTTNKPLSRKACGIVLDFPKHRKKTKSDKAAAAEDVDADALLARLKLVHDEAGRDQSHAFAKAAATASLAMATAVVGAGANHERVVHVYANTQTAWLQGKVRIQPSFFVEWINWCQSRAQSQVAKEAVVEEVAPAAA</sequence>
<dbReference type="EnsemblFungi" id="EJT72502">
    <property type="protein sequence ID" value="EJT72502"/>
    <property type="gene ID" value="GGTG_09368"/>
</dbReference>
<feature type="region of interest" description="Disordered" evidence="4">
    <location>
        <begin position="1"/>
        <end position="48"/>
    </location>
</feature>